<evidence type="ECO:0000259" key="2">
    <source>
        <dbReference type="Pfam" id="PF02719"/>
    </source>
</evidence>
<dbReference type="Proteomes" id="UP000004095">
    <property type="component" value="Unassembled WGS sequence"/>
</dbReference>
<sequence>MKKTLLITGGTGFLGKRLALALKDEYKVVLTGRNNKQNLLAKKFTGCEVAPMDISSIESVRDTFREFKPHVVIHAAATKFVDLAEKYPMECIDVNVVGSQNVARLAIDQNVEVVVGISTDKASPPVRNTYGMSKSVMERVYCSMNGKTDTKFTCVRYGNVAWSTGSVLTIWKKMHEETGVMGTTGPEMRRFFFTVDEAVNLVIAALNNIDETQGKVLSRMMKAAQMEDMLKTWVKHKGGKYEKIEGRPGERIDEYLIGELELPFTRELKYDGITHYLISFNEKVANPVSVGLSSANTEKLTEEEILAIIDNPPAEEVN</sequence>
<organism evidence="3 4">
    <name type="scientific">Microscilla marina ATCC 23134</name>
    <dbReference type="NCBI Taxonomy" id="313606"/>
    <lineage>
        <taxon>Bacteria</taxon>
        <taxon>Pseudomonadati</taxon>
        <taxon>Bacteroidota</taxon>
        <taxon>Cytophagia</taxon>
        <taxon>Cytophagales</taxon>
        <taxon>Microscillaceae</taxon>
        <taxon>Microscilla</taxon>
    </lineage>
</organism>
<dbReference type="InterPro" id="IPR003869">
    <property type="entry name" value="Polysac_CapD-like"/>
</dbReference>
<dbReference type="SUPFAM" id="SSF51735">
    <property type="entry name" value="NAD(P)-binding Rossmann-fold domains"/>
    <property type="match status" value="1"/>
</dbReference>
<accession>A1ZHS2</accession>
<keyword evidence="4" id="KW-1185">Reference proteome</keyword>
<dbReference type="InterPro" id="IPR036291">
    <property type="entry name" value="NAD(P)-bd_dom_sf"/>
</dbReference>
<dbReference type="CDD" id="cd05237">
    <property type="entry name" value="UDP_invert_4-6DH_SDR_e"/>
    <property type="match status" value="1"/>
</dbReference>
<comment type="caution">
    <text evidence="3">The sequence shown here is derived from an EMBL/GenBank/DDBJ whole genome shotgun (WGS) entry which is preliminary data.</text>
</comment>
<feature type="domain" description="Polysaccharide biosynthesis protein CapD-like" evidence="2">
    <location>
        <begin position="5"/>
        <end position="261"/>
    </location>
</feature>
<evidence type="ECO:0000313" key="4">
    <source>
        <dbReference type="Proteomes" id="UP000004095"/>
    </source>
</evidence>
<dbReference type="PANTHER" id="PTHR43318">
    <property type="entry name" value="UDP-N-ACETYLGLUCOSAMINE 4,6-DEHYDRATASE"/>
    <property type="match status" value="1"/>
</dbReference>
<dbReference type="AlphaFoldDB" id="A1ZHS2"/>
<dbReference type="Pfam" id="PF02719">
    <property type="entry name" value="Polysacc_synt_2"/>
    <property type="match status" value="1"/>
</dbReference>
<dbReference type="RefSeq" id="WP_002695635.1">
    <property type="nucleotide sequence ID" value="NZ_AAWS01000008.1"/>
</dbReference>
<dbReference type="InterPro" id="IPR051203">
    <property type="entry name" value="Polysaccharide_Synthase-Rel"/>
</dbReference>
<protein>
    <submittedName>
        <fullName evidence="3">Capsular polysaccharide biosynthesis protein CapD</fullName>
    </submittedName>
</protein>
<gene>
    <name evidence="3" type="ORF">M23134_05412</name>
</gene>
<dbReference type="eggNOG" id="COG1086">
    <property type="taxonomic scope" value="Bacteria"/>
</dbReference>
<reference evidence="3 4" key="1">
    <citation type="submission" date="2007-01" db="EMBL/GenBank/DDBJ databases">
        <authorList>
            <person name="Haygood M."/>
            <person name="Podell S."/>
            <person name="Anderson C."/>
            <person name="Hopkinson B."/>
            <person name="Roe K."/>
            <person name="Barbeau K."/>
            <person name="Gaasterland T."/>
            <person name="Ferriera S."/>
            <person name="Johnson J."/>
            <person name="Kravitz S."/>
            <person name="Beeson K."/>
            <person name="Sutton G."/>
            <person name="Rogers Y.-H."/>
            <person name="Friedman R."/>
            <person name="Frazier M."/>
            <person name="Venter J.C."/>
        </authorList>
    </citation>
    <scope>NUCLEOTIDE SEQUENCE [LARGE SCALE GENOMIC DNA]</scope>
    <source>
        <strain evidence="3 4">ATCC 23134</strain>
    </source>
</reference>
<evidence type="ECO:0000256" key="1">
    <source>
        <dbReference type="ARBA" id="ARBA00007430"/>
    </source>
</evidence>
<name>A1ZHS2_MICM2</name>
<proteinExistence type="inferred from homology"/>
<evidence type="ECO:0000313" key="3">
    <source>
        <dbReference type="EMBL" id="EAY30079.1"/>
    </source>
</evidence>
<dbReference type="Gene3D" id="3.40.50.720">
    <property type="entry name" value="NAD(P)-binding Rossmann-like Domain"/>
    <property type="match status" value="1"/>
</dbReference>
<comment type="similarity">
    <text evidence="1">Belongs to the polysaccharide synthase family.</text>
</comment>
<dbReference type="EMBL" id="AAWS01000008">
    <property type="protein sequence ID" value="EAY30079.1"/>
    <property type="molecule type" value="Genomic_DNA"/>
</dbReference>